<dbReference type="PROSITE" id="PS51257">
    <property type="entry name" value="PROKAR_LIPOPROTEIN"/>
    <property type="match status" value="1"/>
</dbReference>
<organism evidence="2 3">
    <name type="scientific">Colletotrichum kahawae</name>
    <name type="common">Coffee berry disease fungus</name>
    <dbReference type="NCBI Taxonomy" id="34407"/>
    <lineage>
        <taxon>Eukaryota</taxon>
        <taxon>Fungi</taxon>
        <taxon>Dikarya</taxon>
        <taxon>Ascomycota</taxon>
        <taxon>Pezizomycotina</taxon>
        <taxon>Sordariomycetes</taxon>
        <taxon>Hypocreomycetidae</taxon>
        <taxon>Glomerellales</taxon>
        <taxon>Glomerellaceae</taxon>
        <taxon>Colletotrichum</taxon>
        <taxon>Colletotrichum gloeosporioides species complex</taxon>
    </lineage>
</organism>
<comment type="caution">
    <text evidence="2">The sequence shown here is derived from an EMBL/GenBank/DDBJ whole genome shotgun (WGS) entry which is preliminary data.</text>
</comment>
<dbReference type="Proteomes" id="UP001281614">
    <property type="component" value="Unassembled WGS sequence"/>
</dbReference>
<feature type="signal peptide" evidence="1">
    <location>
        <begin position="1"/>
        <end position="22"/>
    </location>
</feature>
<proteinExistence type="predicted"/>
<dbReference type="SUPFAM" id="SSF48230">
    <property type="entry name" value="Chondroitin AC/alginate lyase"/>
    <property type="match status" value="1"/>
</dbReference>
<protein>
    <submittedName>
        <fullName evidence="2">Exopolysaccharide inner membrane protein</fullName>
    </submittedName>
</protein>
<name>A0AAE0D720_COLKA</name>
<keyword evidence="3" id="KW-1185">Reference proteome</keyword>
<keyword evidence="1" id="KW-0732">Signal</keyword>
<sequence length="369" mass="40325">MRFDIHFTFLSWALALASLASACVTRNVNAQKPFAHPGLLHTAKDFERINGLLKANRTPWTTGWDKLAVRAVADYTPRPVETLCRGSGSDCTENYSLLFRDAAAAYANAVHWKISGNETHAEAAGRILDAWSSTLLRIWGSSDKFLASGIYGYQLANAGELLRDWSGWKGLGALSSMLTNVFYPMNHDFFAIGILSDNATMYNEAVDYFKNGAGNGQIENAIWKIHEEAGSKKPLGHALLDFAFLGVFAQQSYNQGHDLFGYLDNRILAGAEYAAKYNLGYDVPFANFTNSHGTATVISEAGRGGLRPIWELIYAHYDSIKGLNASWSGQMRDLVNKDAGGAEGGGGDYGPNSGGYDQLGFGTLLYRRE</sequence>
<evidence type="ECO:0000313" key="3">
    <source>
        <dbReference type="Proteomes" id="UP001281614"/>
    </source>
</evidence>
<dbReference type="InterPro" id="IPR008929">
    <property type="entry name" value="Chondroitin_lyas"/>
</dbReference>
<feature type="chain" id="PRO_5042210253" evidence="1">
    <location>
        <begin position="23"/>
        <end position="369"/>
    </location>
</feature>
<dbReference type="EMBL" id="VYYT01000221">
    <property type="protein sequence ID" value="KAK2755600.1"/>
    <property type="molecule type" value="Genomic_DNA"/>
</dbReference>
<dbReference type="AlphaFoldDB" id="A0AAE0D720"/>
<gene>
    <name evidence="2" type="ORF">CKAH01_17335</name>
</gene>
<dbReference type="Gene3D" id="1.50.10.100">
    <property type="entry name" value="Chondroitin AC/alginate lyase"/>
    <property type="match status" value="1"/>
</dbReference>
<reference evidence="2" key="1">
    <citation type="submission" date="2023-02" db="EMBL/GenBank/DDBJ databases">
        <title>Colletotrichum kahawae CIFC_Que2 genome sequencing and assembly.</title>
        <authorList>
            <person name="Baroncelli R."/>
        </authorList>
    </citation>
    <scope>NUCLEOTIDE SEQUENCE</scope>
    <source>
        <strain evidence="2">CIFC_Que2</strain>
    </source>
</reference>
<accession>A0AAE0D720</accession>
<evidence type="ECO:0000256" key="1">
    <source>
        <dbReference type="SAM" id="SignalP"/>
    </source>
</evidence>
<evidence type="ECO:0000313" key="2">
    <source>
        <dbReference type="EMBL" id="KAK2755600.1"/>
    </source>
</evidence>